<dbReference type="GO" id="GO:0008270">
    <property type="term" value="F:zinc ion binding"/>
    <property type="evidence" value="ECO:0007669"/>
    <property type="project" value="InterPro"/>
</dbReference>
<dbReference type="GO" id="GO:0005634">
    <property type="term" value="C:nucleus"/>
    <property type="evidence" value="ECO:0007669"/>
    <property type="project" value="UniProtKB-SubCell"/>
</dbReference>
<evidence type="ECO:0000256" key="11">
    <source>
        <dbReference type="SAM" id="SignalP"/>
    </source>
</evidence>
<dbReference type="GO" id="GO:0003677">
    <property type="term" value="F:DNA binding"/>
    <property type="evidence" value="ECO:0007669"/>
    <property type="project" value="InterPro"/>
</dbReference>
<feature type="binding site" evidence="8">
    <location>
        <position position="875"/>
    </location>
    <ligand>
        <name>Mg(2+)</name>
        <dbReference type="ChEBI" id="CHEBI:18420"/>
        <label>1</label>
    </ligand>
</feature>
<evidence type="ECO:0000256" key="9">
    <source>
        <dbReference type="PIRSR" id="PIRSR604808-3"/>
    </source>
</evidence>
<comment type="subcellular location">
    <subcellularLocation>
        <location evidence="1">Nucleus</location>
    </subcellularLocation>
</comment>
<dbReference type="Pfam" id="PF03372">
    <property type="entry name" value="Exo_endo_phos"/>
    <property type="match status" value="1"/>
</dbReference>
<dbReference type="CDD" id="cd12148">
    <property type="entry name" value="fungal_TF_MHR"/>
    <property type="match status" value="1"/>
</dbReference>
<feature type="binding site" evidence="8">
    <location>
        <position position="829"/>
    </location>
    <ligand>
        <name>Mg(2+)</name>
        <dbReference type="ChEBI" id="CHEBI:18420"/>
        <label>1</label>
    </ligand>
</feature>
<feature type="binding site" evidence="8">
    <location>
        <position position="1107"/>
    </location>
    <ligand>
        <name>Mg(2+)</name>
        <dbReference type="ChEBI" id="CHEBI:18420"/>
        <label>1</label>
    </ligand>
</feature>
<evidence type="ECO:0000256" key="5">
    <source>
        <dbReference type="ARBA" id="ARBA00022842"/>
    </source>
</evidence>
<dbReference type="GeneID" id="36324294"/>
<evidence type="ECO:0000256" key="2">
    <source>
        <dbReference type="ARBA" id="ARBA00007092"/>
    </source>
</evidence>
<dbReference type="RefSeq" id="XP_024337039.1">
    <property type="nucleotide sequence ID" value="XM_024479344.1"/>
</dbReference>
<dbReference type="PROSITE" id="PS51435">
    <property type="entry name" value="AP_NUCLEASE_F1_4"/>
    <property type="match status" value="1"/>
</dbReference>
<comment type="similarity">
    <text evidence="2">Belongs to the DNA repair enzymes AP/ExoA family.</text>
</comment>
<feature type="site" description="Transition state stabilizer" evidence="9">
    <location>
        <position position="1012"/>
    </location>
</feature>
<dbReference type="SUPFAM" id="SSF56219">
    <property type="entry name" value="DNase I-like"/>
    <property type="match status" value="1"/>
</dbReference>
<dbReference type="Proteomes" id="UP000194127">
    <property type="component" value="Unassembled WGS sequence"/>
</dbReference>
<protein>
    <recommendedName>
        <fullName evidence="12">Xylanolytic transcriptional activator regulatory domain-containing protein</fullName>
    </recommendedName>
</protein>
<keyword evidence="4" id="KW-0378">Hydrolase</keyword>
<comment type="cofactor">
    <cofactor evidence="8">
        <name>Mg(2+)</name>
        <dbReference type="ChEBI" id="CHEBI:18420"/>
    </cofactor>
    <cofactor evidence="8">
        <name>Mn(2+)</name>
        <dbReference type="ChEBI" id="CHEBI:29035"/>
    </cofactor>
    <text evidence="8">Probably binds two magnesium or manganese ions per subunit.</text>
</comment>
<keyword evidence="5 8" id="KW-0460">Magnesium</keyword>
<keyword evidence="3 8" id="KW-0479">Metal-binding</keyword>
<feature type="domain" description="Xylanolytic transcriptional activator regulatory" evidence="12">
    <location>
        <begin position="304"/>
        <end position="377"/>
    </location>
</feature>
<dbReference type="InterPro" id="IPR005135">
    <property type="entry name" value="Endo/exonuclease/phosphatase"/>
</dbReference>
<dbReference type="GO" id="GO:0004518">
    <property type="term" value="F:nuclease activity"/>
    <property type="evidence" value="ECO:0007669"/>
    <property type="project" value="InterPro"/>
</dbReference>
<feature type="signal peptide" evidence="11">
    <location>
        <begin position="1"/>
        <end position="21"/>
    </location>
</feature>
<feature type="compositionally biased region" description="Low complexity" evidence="10">
    <location>
        <begin position="666"/>
        <end position="678"/>
    </location>
</feature>
<dbReference type="EMBL" id="KZ110600">
    <property type="protein sequence ID" value="OSX60245.1"/>
    <property type="molecule type" value="Genomic_DNA"/>
</dbReference>
<reference evidence="13 14" key="1">
    <citation type="submission" date="2017-04" db="EMBL/GenBank/DDBJ databases">
        <title>Genome Sequence of the Model Brown-Rot Fungus Postia placenta SB12.</title>
        <authorList>
            <consortium name="DOE Joint Genome Institute"/>
            <person name="Gaskell J."/>
            <person name="Kersten P."/>
            <person name="Larrondo L.F."/>
            <person name="Canessa P."/>
            <person name="Martinez D."/>
            <person name="Hibbett D."/>
            <person name="Schmoll M."/>
            <person name="Kubicek C.P."/>
            <person name="Martinez A.T."/>
            <person name="Yadav J."/>
            <person name="Master E."/>
            <person name="Magnuson J.K."/>
            <person name="James T."/>
            <person name="Yaver D."/>
            <person name="Berka R."/>
            <person name="Labutti K."/>
            <person name="Lipzen A."/>
            <person name="Aerts A."/>
            <person name="Barry K."/>
            <person name="Henrissat B."/>
            <person name="Blanchette R."/>
            <person name="Grigoriev I."/>
            <person name="Cullen D."/>
        </authorList>
    </citation>
    <scope>NUCLEOTIDE SEQUENCE [LARGE SCALE GENOMIC DNA]</scope>
    <source>
        <strain evidence="13 14">MAD-698-R-SB12</strain>
    </source>
</reference>
<feature type="chain" id="PRO_5010886116" description="Xylanolytic transcriptional activator regulatory domain-containing protein" evidence="11">
    <location>
        <begin position="22"/>
        <end position="1134"/>
    </location>
</feature>
<evidence type="ECO:0000256" key="1">
    <source>
        <dbReference type="ARBA" id="ARBA00004123"/>
    </source>
</evidence>
<dbReference type="InterPro" id="IPR007219">
    <property type="entry name" value="XnlR_reg_dom"/>
</dbReference>
<evidence type="ECO:0000256" key="3">
    <source>
        <dbReference type="ARBA" id="ARBA00022723"/>
    </source>
</evidence>
<evidence type="ECO:0000256" key="6">
    <source>
        <dbReference type="ARBA" id="ARBA00023242"/>
    </source>
</evidence>
<feature type="active site" description="Proton donor/acceptor" evidence="7">
    <location>
        <position position="1010"/>
    </location>
</feature>
<feature type="region of interest" description="Disordered" evidence="10">
    <location>
        <begin position="663"/>
        <end position="714"/>
    </location>
</feature>
<dbReference type="Pfam" id="PF04082">
    <property type="entry name" value="Fungal_trans"/>
    <property type="match status" value="1"/>
</dbReference>
<feature type="active site" evidence="7">
    <location>
        <position position="959"/>
    </location>
</feature>
<feature type="binding site" evidence="8">
    <location>
        <position position="1012"/>
    </location>
    <ligand>
        <name>Mg(2+)</name>
        <dbReference type="ChEBI" id="CHEBI:18420"/>
        <label>1</label>
    </ligand>
</feature>
<evidence type="ECO:0000256" key="8">
    <source>
        <dbReference type="PIRSR" id="PIRSR604808-2"/>
    </source>
</evidence>
<keyword evidence="6" id="KW-0539">Nucleus</keyword>
<evidence type="ECO:0000259" key="12">
    <source>
        <dbReference type="SMART" id="SM00906"/>
    </source>
</evidence>
<dbReference type="Gene3D" id="3.60.10.10">
    <property type="entry name" value="Endonuclease/exonuclease/phosphatase"/>
    <property type="match status" value="1"/>
</dbReference>
<feature type="active site" description="Proton acceptor" evidence="7">
    <location>
        <position position="1107"/>
    </location>
</feature>
<dbReference type="GO" id="GO:0016787">
    <property type="term" value="F:hydrolase activity"/>
    <property type="evidence" value="ECO:0007669"/>
    <property type="project" value="UniProtKB-KW"/>
</dbReference>
<sequence>MYVIHIIALLVPLTYVLQCIARKVPELCKAYTPGKTDQDVHVRLARLEHIVEAALPQYWSQGHGHTAGSPDTQSDRRRSMSPGADDGNRSQPEDEDPCEGMFDSGRWYGKSASGSVAAPVVLEQLRHVGDSSGSQLPADLLQPAAKILSTQEPNAADRLQRLISDYGFSPTKVPELISELPARHLSNRLVDYYFTAINWTRYPIPERDFRASYASICAEGLMLNPNNLRFLPLLFVVLAISVRLAPEHIGGDEHTRKLTSTRYYWSSRRALIIAAAIAPDCFEMVLTRMLSARFLILDRRMTESWNQLGAAVRTAQALGMHRDGAAMGMDLVRVEKRRRAWAHLYHADRSIALVLGRPAAIQDVYTSTLPPSNVDDYASSDLHKPLPLSTPTLSTFMILRHTLAGIMGRVSHHFQQVRSPSHYSEVLALDDELVKFMQMLPAHYSVEPDTSLDQSHPYIPVHRFLLVTEVLFVRTTLNRPYLLRRLGSDRYERSRQACFESALTDYRIRRVFLATTTKEARDPVASAYREFQSAMISGIYLVLYPRGSDAAAMHAVVDSFLKGQELRKELDEMTRREVNIIQFLKDKSIKLAAATESGSSKLHSSLQKPNFTLNIPHTPTRSASMGSVHPSGTASPVVSALSMTSLPPKSAYAHQPAIPSHLQHVESGSNSSTGSPPGEETESSAQSLLDQWCNIFSGGPTDDSTGTTTRLPWGTPGLTDLSGWLPTSSPMLANEALPGLDGSDWGYWDTLVNQLNPGSDMSSEYVPAAWPNASDNDRLEEATADGNTGGNTPLSKVARLESSLPSELPLTSMATTSMATRATRILSWNVETPVPFLNLPPRKVGTSSVPPGSRLSLLRELIARHDFPDFVCLQEVRARQSDKEWIVALKAAANKSDSGPKYTAYMSLNRALRGPRHFGVITYVKDAHKIAVSREVDWDAEGRVIILEMKSGWALLNVYALNGSEYFWRDPLGQNAPKTRNERKRDFNRLLMQECQAMRARGLRLVLIGDFNISLTKKDCVPRLRTEYPHSLARKEFNEEFIPTLDVVDVYREVHGQKAAFSWFVKGKPQGADAARVDYALVQRTLMDRVIETMYHEDSVERAHSDHAPLTLALRDMDGLEEENDTVLLGEPLA</sequence>
<dbReference type="AlphaFoldDB" id="A0A1X6MV48"/>
<keyword evidence="8" id="KW-0464">Manganese</keyword>
<dbReference type="InterPro" id="IPR036691">
    <property type="entry name" value="Endo/exonu/phosph_ase_sf"/>
</dbReference>
<feature type="compositionally biased region" description="Low complexity" evidence="10">
    <location>
        <begin position="697"/>
        <end position="709"/>
    </location>
</feature>
<dbReference type="GO" id="GO:0006281">
    <property type="term" value="P:DNA repair"/>
    <property type="evidence" value="ECO:0007669"/>
    <property type="project" value="InterPro"/>
</dbReference>
<feature type="binding site" evidence="8">
    <location>
        <position position="1010"/>
    </location>
    <ligand>
        <name>Mg(2+)</name>
        <dbReference type="ChEBI" id="CHEBI:18420"/>
        <label>1</label>
    </ligand>
</feature>
<dbReference type="PANTHER" id="PTHR31001">
    <property type="entry name" value="UNCHARACTERIZED TRANSCRIPTIONAL REGULATORY PROTEIN"/>
    <property type="match status" value="1"/>
</dbReference>
<keyword evidence="14" id="KW-1185">Reference proteome</keyword>
<organism evidence="13 14">
    <name type="scientific">Postia placenta MAD-698-R-SB12</name>
    <dbReference type="NCBI Taxonomy" id="670580"/>
    <lineage>
        <taxon>Eukaryota</taxon>
        <taxon>Fungi</taxon>
        <taxon>Dikarya</taxon>
        <taxon>Basidiomycota</taxon>
        <taxon>Agaricomycotina</taxon>
        <taxon>Agaricomycetes</taxon>
        <taxon>Polyporales</taxon>
        <taxon>Adustoporiaceae</taxon>
        <taxon>Rhodonia</taxon>
    </lineage>
</organism>
<feature type="site" description="Important for catalytic activity" evidence="9">
    <location>
        <position position="1078"/>
    </location>
</feature>
<feature type="site" description="Interaction with DNA substrate" evidence="9">
    <location>
        <position position="1107"/>
    </location>
</feature>
<dbReference type="InterPro" id="IPR004808">
    <property type="entry name" value="AP_endonuc_1"/>
</dbReference>
<feature type="region of interest" description="Disordered" evidence="10">
    <location>
        <begin position="598"/>
        <end position="635"/>
    </location>
</feature>
<dbReference type="SMART" id="SM00906">
    <property type="entry name" value="Fungal_trans"/>
    <property type="match status" value="1"/>
</dbReference>
<dbReference type="OrthoDB" id="4934715at2759"/>
<evidence type="ECO:0000256" key="7">
    <source>
        <dbReference type="PIRSR" id="PIRSR604808-1"/>
    </source>
</evidence>
<dbReference type="PANTHER" id="PTHR31001:SF87">
    <property type="entry name" value="COL-21"/>
    <property type="match status" value="1"/>
</dbReference>
<dbReference type="STRING" id="670580.A0A1X6MV48"/>
<gene>
    <name evidence="13" type="ORF">POSPLADRAFT_1047711</name>
</gene>
<name>A0A1X6MV48_9APHY</name>
<evidence type="ECO:0000256" key="10">
    <source>
        <dbReference type="SAM" id="MobiDB-lite"/>
    </source>
</evidence>
<feature type="region of interest" description="Disordered" evidence="10">
    <location>
        <begin position="61"/>
        <end position="103"/>
    </location>
</feature>
<dbReference type="GO" id="GO:0006351">
    <property type="term" value="P:DNA-templated transcription"/>
    <property type="evidence" value="ECO:0007669"/>
    <property type="project" value="InterPro"/>
</dbReference>
<evidence type="ECO:0000313" key="14">
    <source>
        <dbReference type="Proteomes" id="UP000194127"/>
    </source>
</evidence>
<feature type="binding site" evidence="8">
    <location>
        <position position="1106"/>
    </location>
    <ligand>
        <name>Mg(2+)</name>
        <dbReference type="ChEBI" id="CHEBI:18420"/>
        <label>1</label>
    </ligand>
</feature>
<keyword evidence="11" id="KW-0732">Signal</keyword>
<feature type="region of interest" description="Disordered" evidence="10">
    <location>
        <begin position="769"/>
        <end position="794"/>
    </location>
</feature>
<accession>A0A1X6MV48</accession>
<evidence type="ECO:0000313" key="13">
    <source>
        <dbReference type="EMBL" id="OSX60245.1"/>
    </source>
</evidence>
<evidence type="ECO:0000256" key="4">
    <source>
        <dbReference type="ARBA" id="ARBA00022801"/>
    </source>
</evidence>
<proteinExistence type="inferred from homology"/>
<dbReference type="InterPro" id="IPR050613">
    <property type="entry name" value="Sec_Metabolite_Reg"/>
</dbReference>